<name>A0ACB8Q783_9AGAM</name>
<accession>A0ACB8Q783</accession>
<evidence type="ECO:0000313" key="1">
    <source>
        <dbReference type="EMBL" id="KAI0027684.1"/>
    </source>
</evidence>
<reference evidence="1" key="1">
    <citation type="submission" date="2021-02" db="EMBL/GenBank/DDBJ databases">
        <authorList>
            <consortium name="DOE Joint Genome Institute"/>
            <person name="Ahrendt S."/>
            <person name="Looney B.P."/>
            <person name="Miyauchi S."/>
            <person name="Morin E."/>
            <person name="Drula E."/>
            <person name="Courty P.E."/>
            <person name="Chicoki N."/>
            <person name="Fauchery L."/>
            <person name="Kohler A."/>
            <person name="Kuo A."/>
            <person name="Labutti K."/>
            <person name="Pangilinan J."/>
            <person name="Lipzen A."/>
            <person name="Riley R."/>
            <person name="Andreopoulos W."/>
            <person name="He G."/>
            <person name="Johnson J."/>
            <person name="Barry K.W."/>
            <person name="Grigoriev I.V."/>
            <person name="Nagy L."/>
            <person name="Hibbett D."/>
            <person name="Henrissat B."/>
            <person name="Matheny P.B."/>
            <person name="Labbe J."/>
            <person name="Martin F."/>
        </authorList>
    </citation>
    <scope>NUCLEOTIDE SEQUENCE</scope>
    <source>
        <strain evidence="1">EC-137</strain>
    </source>
</reference>
<evidence type="ECO:0000313" key="2">
    <source>
        <dbReference type="Proteomes" id="UP000814128"/>
    </source>
</evidence>
<keyword evidence="2" id="KW-1185">Reference proteome</keyword>
<dbReference type="EMBL" id="MU273857">
    <property type="protein sequence ID" value="KAI0027684.1"/>
    <property type="molecule type" value="Genomic_DNA"/>
</dbReference>
<reference evidence="1" key="2">
    <citation type="journal article" date="2022" name="New Phytol.">
        <title>Evolutionary transition to the ectomycorrhizal habit in the genomes of a hyperdiverse lineage of mushroom-forming fungi.</title>
        <authorList>
            <person name="Looney B."/>
            <person name="Miyauchi S."/>
            <person name="Morin E."/>
            <person name="Drula E."/>
            <person name="Courty P.E."/>
            <person name="Kohler A."/>
            <person name="Kuo A."/>
            <person name="LaButti K."/>
            <person name="Pangilinan J."/>
            <person name="Lipzen A."/>
            <person name="Riley R."/>
            <person name="Andreopoulos W."/>
            <person name="He G."/>
            <person name="Johnson J."/>
            <person name="Nolan M."/>
            <person name="Tritt A."/>
            <person name="Barry K.W."/>
            <person name="Grigoriev I.V."/>
            <person name="Nagy L.G."/>
            <person name="Hibbett D."/>
            <person name="Henrissat B."/>
            <person name="Matheny P.B."/>
            <person name="Labbe J."/>
            <person name="Martin F.M."/>
        </authorList>
    </citation>
    <scope>NUCLEOTIDE SEQUENCE</scope>
    <source>
        <strain evidence="1">EC-137</strain>
    </source>
</reference>
<gene>
    <name evidence="1" type="ORF">K488DRAFT_60675</name>
</gene>
<comment type="caution">
    <text evidence="1">The sequence shown here is derived from an EMBL/GenBank/DDBJ whole genome shotgun (WGS) entry which is preliminary data.</text>
</comment>
<dbReference type="Proteomes" id="UP000814128">
    <property type="component" value="Unassembled WGS sequence"/>
</dbReference>
<organism evidence="1 2">
    <name type="scientific">Vararia minispora EC-137</name>
    <dbReference type="NCBI Taxonomy" id="1314806"/>
    <lineage>
        <taxon>Eukaryota</taxon>
        <taxon>Fungi</taxon>
        <taxon>Dikarya</taxon>
        <taxon>Basidiomycota</taxon>
        <taxon>Agaricomycotina</taxon>
        <taxon>Agaricomycetes</taxon>
        <taxon>Russulales</taxon>
        <taxon>Lachnocladiaceae</taxon>
        <taxon>Vararia</taxon>
    </lineage>
</organism>
<protein>
    <submittedName>
        <fullName evidence="1">CHAT domain-containing protein</fullName>
    </submittedName>
</protein>
<sequence length="975" mass="107546">MTRFRLSGDPDDLTPAVVALRDANSAPEEHGLKQGILDELSSALELRFERRRDPADLEEAIVYRRHRDRLPRDGDPHHSRFLSNFSLALRNRFECYGRAEDIAEAVVLSRRAVSVHPSHRIINNLGSVLIERFRSSGGVEDLEEAIECYRRAFNLSSDPFSLKCLCDALGDRFLLTGKLKDIDEAIEVGRRAVQFTADDDPEMPVILTSLCTALEERFKRLEDVLDINDAISVGLHAIKLTPEGYPYEAERLAQLGAAFYGRFSRLRDIGDLDNAILFMRRAITSEAPAKHTFVPVHLNNLGMALCSRFNHVGAVEDLDEAIPFIRRAVTLSPSGHQLTPICIANLSTAYSLRFTVRKDISDIDEAISLLESLIEHPAPNGDRDKVYLNLCSAFAIRLTFSPSPSRSDFQSTIQSFMHAISPGVPCVPSAKVASAELCASLCRSYPNFSSPSLLIQIYAAVFDIISEVVWLGHSISRRFDEVMHVAGIVHAAAVAAIEAGEAEKALEWLEEGRAIVWGQVLRLRTPIDELRQHDEQLAVELQQVAATLADGGHPVRPEDALRSPDLSLQRSRAIPEEAAQKQRRLSERYEQLLAQVRGIEEFKNFLRPKKLRDLAPAAAGGPVVFINVHESRCDALVLVRDGRVVHVPLPMLTHKLAETMRMQLASDLRRAGLRTRGAIFTGESGKESQDVVQILGALWSYVVQPVASAIEDIVPHITWCPTGPLAFLPLHAAGDYRPGPKRLALFDFVVSSYTPTLDALLKSRSTDGPHIPTDEDVLVVSQPNTPGCTSLPGAAAEAKTILENHFPSSVLLSGEDATVGAVLERISRFRTVHLACHGTQDLEDPLKSAFLLHDGRLELSQLMSTSTRSAELAVLSACQTAAGAAALPDEAVHLAASMLAVGYRGVVGTMWSIWDEDGPVIADAFYAALKLLRKRDEVEERSDVAYALHEAVERLREKVGERNVLRWVPFVHFGL</sequence>
<proteinExistence type="predicted"/>